<dbReference type="FunFam" id="3.40.50.300:FF:000482">
    <property type="entry name" value="Multidrug resistance-associated protein member 4"/>
    <property type="match status" value="1"/>
</dbReference>
<feature type="domain" description="ABC transmembrane type-1" evidence="12">
    <location>
        <begin position="94"/>
        <end position="367"/>
    </location>
</feature>
<dbReference type="SMART" id="SM00382">
    <property type="entry name" value="AAA"/>
    <property type="match status" value="2"/>
</dbReference>
<keyword evidence="7 10" id="KW-1133">Transmembrane helix</keyword>
<dbReference type="GO" id="GO:0005524">
    <property type="term" value="F:ATP binding"/>
    <property type="evidence" value="ECO:0007669"/>
    <property type="project" value="UniProtKB-KW"/>
</dbReference>
<evidence type="ECO:0000256" key="3">
    <source>
        <dbReference type="ARBA" id="ARBA00022448"/>
    </source>
</evidence>
<feature type="transmembrane region" description="Helical" evidence="10">
    <location>
        <begin position="954"/>
        <end position="984"/>
    </location>
</feature>
<dbReference type="InterPro" id="IPR027417">
    <property type="entry name" value="P-loop_NTPase"/>
</dbReference>
<dbReference type="Gene3D" id="3.40.50.300">
    <property type="entry name" value="P-loop containing nucleotide triphosphate hydrolases"/>
    <property type="match status" value="2"/>
</dbReference>
<dbReference type="CDD" id="cd03250">
    <property type="entry name" value="ABCC_MRP_domain1"/>
    <property type="match status" value="1"/>
</dbReference>
<dbReference type="GO" id="GO:0140359">
    <property type="term" value="F:ABC-type transporter activity"/>
    <property type="evidence" value="ECO:0007669"/>
    <property type="project" value="InterPro"/>
</dbReference>
<comment type="subcellular location">
    <subcellularLocation>
        <location evidence="1">Membrane</location>
        <topology evidence="1">Multi-pass membrane protein</topology>
    </subcellularLocation>
</comment>
<dbReference type="FunFam" id="3.40.50.300:FF:000163">
    <property type="entry name" value="Multidrug resistance-associated protein member 4"/>
    <property type="match status" value="1"/>
</dbReference>
<keyword evidence="8 10" id="KW-0472">Membrane</keyword>
<dbReference type="GO" id="GO:0016020">
    <property type="term" value="C:membrane"/>
    <property type="evidence" value="ECO:0007669"/>
    <property type="project" value="UniProtKB-SubCell"/>
</dbReference>
<dbReference type="PANTHER" id="PTHR24223:SF456">
    <property type="entry name" value="MULTIDRUG RESISTANCE-ASSOCIATED PROTEIN LETHAL(2)03659"/>
    <property type="match status" value="1"/>
</dbReference>
<evidence type="ECO:0000259" key="11">
    <source>
        <dbReference type="PROSITE" id="PS50893"/>
    </source>
</evidence>
<dbReference type="InterPro" id="IPR011527">
    <property type="entry name" value="ABC1_TM_dom"/>
</dbReference>
<dbReference type="Proteomes" id="UP000192223">
    <property type="component" value="Unplaced"/>
</dbReference>
<feature type="transmembrane region" description="Helical" evidence="10">
    <location>
        <begin position="232"/>
        <end position="252"/>
    </location>
</feature>
<dbReference type="OrthoDB" id="6500128at2759"/>
<feature type="domain" description="ABC transmembrane type-1" evidence="12">
    <location>
        <begin position="734"/>
        <end position="1021"/>
    </location>
</feature>
<dbReference type="PROSITE" id="PS50929">
    <property type="entry name" value="ABC_TM1F"/>
    <property type="match status" value="2"/>
</dbReference>
<dbReference type="SUPFAM" id="SSF90123">
    <property type="entry name" value="ABC transporter transmembrane region"/>
    <property type="match status" value="2"/>
</dbReference>
<keyword evidence="3" id="KW-0813">Transport</keyword>
<evidence type="ECO:0000256" key="8">
    <source>
        <dbReference type="ARBA" id="ARBA00023136"/>
    </source>
</evidence>
<evidence type="ECO:0000256" key="5">
    <source>
        <dbReference type="ARBA" id="ARBA00022741"/>
    </source>
</evidence>
<dbReference type="InterPro" id="IPR050173">
    <property type="entry name" value="ABC_transporter_C-like"/>
</dbReference>
<feature type="region of interest" description="Disordered" evidence="9">
    <location>
        <begin position="635"/>
        <end position="655"/>
    </location>
</feature>
<comment type="similarity">
    <text evidence="2">Belongs to the ABC transporter superfamily. ABCC family. Conjugate transporter (TC 3.A.1.208) subfamily.</text>
</comment>
<evidence type="ECO:0000256" key="4">
    <source>
        <dbReference type="ARBA" id="ARBA00022692"/>
    </source>
</evidence>
<evidence type="ECO:0000256" key="7">
    <source>
        <dbReference type="ARBA" id="ARBA00022989"/>
    </source>
</evidence>
<dbReference type="PROSITE" id="PS50893">
    <property type="entry name" value="ABC_TRANSPORTER_2"/>
    <property type="match status" value="2"/>
</dbReference>
<dbReference type="PROSITE" id="PS00211">
    <property type="entry name" value="ABC_TRANSPORTER_1"/>
    <property type="match status" value="2"/>
</dbReference>
<evidence type="ECO:0000256" key="10">
    <source>
        <dbReference type="SAM" id="Phobius"/>
    </source>
</evidence>
<proteinExistence type="inferred from homology"/>
<keyword evidence="5" id="KW-0547">Nucleotide-binding</keyword>
<dbReference type="InterPro" id="IPR036640">
    <property type="entry name" value="ABC1_TM_sf"/>
</dbReference>
<evidence type="ECO:0000256" key="6">
    <source>
        <dbReference type="ARBA" id="ARBA00022840"/>
    </source>
</evidence>
<name>A0A1W4WH91_AGRPL</name>
<evidence type="ECO:0000256" key="9">
    <source>
        <dbReference type="SAM" id="MobiDB-lite"/>
    </source>
</evidence>
<evidence type="ECO:0000313" key="16">
    <source>
        <dbReference type="RefSeq" id="XP_025836314.1"/>
    </source>
</evidence>
<feature type="transmembrane region" description="Helical" evidence="10">
    <location>
        <begin position="133"/>
        <end position="155"/>
    </location>
</feature>
<dbReference type="STRING" id="224129.A0A1W4WH91"/>
<feature type="transmembrane region" description="Helical" evidence="10">
    <location>
        <begin position="205"/>
        <end position="226"/>
    </location>
</feature>
<dbReference type="SUPFAM" id="SSF52540">
    <property type="entry name" value="P-loop containing nucleoside triphosphate hydrolases"/>
    <property type="match status" value="2"/>
</dbReference>
<organism evidence="13 15">
    <name type="scientific">Agrilus planipennis</name>
    <name type="common">Emerald ash borer</name>
    <name type="synonym">Agrilus marcopoli</name>
    <dbReference type="NCBI Taxonomy" id="224129"/>
    <lineage>
        <taxon>Eukaryota</taxon>
        <taxon>Metazoa</taxon>
        <taxon>Ecdysozoa</taxon>
        <taxon>Arthropoda</taxon>
        <taxon>Hexapoda</taxon>
        <taxon>Insecta</taxon>
        <taxon>Pterygota</taxon>
        <taxon>Neoptera</taxon>
        <taxon>Endopterygota</taxon>
        <taxon>Coleoptera</taxon>
        <taxon>Polyphaga</taxon>
        <taxon>Elateriformia</taxon>
        <taxon>Buprestoidea</taxon>
        <taxon>Buprestidae</taxon>
        <taxon>Agrilinae</taxon>
        <taxon>Agrilus</taxon>
    </lineage>
</organism>
<evidence type="ECO:0000256" key="1">
    <source>
        <dbReference type="ARBA" id="ARBA00004141"/>
    </source>
</evidence>
<protein>
    <submittedName>
        <fullName evidence="14 15">Probable multidrug resistance-associated protein lethal(2)03659</fullName>
    </submittedName>
</protein>
<reference evidence="14 15" key="1">
    <citation type="submission" date="2025-04" db="UniProtKB">
        <authorList>
            <consortium name="RefSeq"/>
        </authorList>
    </citation>
    <scope>IDENTIFICATION</scope>
    <source>
        <tissue evidence="14 15">Entire body</tissue>
    </source>
</reference>
<dbReference type="GeneID" id="108732957"/>
<dbReference type="GO" id="GO:0016887">
    <property type="term" value="F:ATP hydrolysis activity"/>
    <property type="evidence" value="ECO:0007669"/>
    <property type="project" value="InterPro"/>
</dbReference>
<dbReference type="RefSeq" id="XP_025836314.1">
    <property type="nucleotide sequence ID" value="XM_025980529.1"/>
</dbReference>
<keyword evidence="13" id="KW-1185">Reference proteome</keyword>
<dbReference type="FunFam" id="1.20.1560.10:FF:000014">
    <property type="entry name" value="Multidrug resistance-associated protein member 4"/>
    <property type="match status" value="1"/>
</dbReference>
<evidence type="ECO:0000313" key="15">
    <source>
        <dbReference type="RefSeq" id="XP_018319473.1"/>
    </source>
</evidence>
<keyword evidence="4 10" id="KW-0812">Transmembrane</keyword>
<feature type="transmembrane region" description="Helical" evidence="10">
    <location>
        <begin position="781"/>
        <end position="800"/>
    </location>
</feature>
<dbReference type="FunFam" id="1.20.1560.10:FF:000026">
    <property type="entry name" value="Multidrug resistance-associated protein lethal(2)03659"/>
    <property type="match status" value="1"/>
</dbReference>
<dbReference type="Gene3D" id="1.20.1560.10">
    <property type="entry name" value="ABC transporter type 1, transmembrane domain"/>
    <property type="match status" value="2"/>
</dbReference>
<dbReference type="CDD" id="cd03244">
    <property type="entry name" value="ABCC_MRP_domain2"/>
    <property type="match status" value="1"/>
</dbReference>
<dbReference type="Pfam" id="PF00005">
    <property type="entry name" value="ABC_tran"/>
    <property type="match status" value="2"/>
</dbReference>
<dbReference type="PANTHER" id="PTHR24223">
    <property type="entry name" value="ATP-BINDING CASSETTE SUB-FAMILY C"/>
    <property type="match status" value="1"/>
</dbReference>
<feature type="transmembrane region" description="Helical" evidence="10">
    <location>
        <begin position="718"/>
        <end position="741"/>
    </location>
</feature>
<dbReference type="InterPro" id="IPR003439">
    <property type="entry name" value="ABC_transporter-like_ATP-bd"/>
</dbReference>
<dbReference type="Pfam" id="PF00664">
    <property type="entry name" value="ABC_membrane"/>
    <property type="match status" value="2"/>
</dbReference>
<evidence type="ECO:0000313" key="13">
    <source>
        <dbReference type="Proteomes" id="UP000192223"/>
    </source>
</evidence>
<dbReference type="RefSeq" id="XP_018319472.1">
    <property type="nucleotide sequence ID" value="XM_018463970.2"/>
</dbReference>
<dbReference type="KEGG" id="apln:108732957"/>
<gene>
    <name evidence="14 15 16" type="primary">LOC108732957</name>
</gene>
<feature type="domain" description="ABC transporter" evidence="11">
    <location>
        <begin position="1057"/>
        <end position="1289"/>
    </location>
</feature>
<feature type="compositionally biased region" description="Basic and acidic residues" evidence="9">
    <location>
        <begin position="635"/>
        <end position="652"/>
    </location>
</feature>
<keyword evidence="6" id="KW-0067">ATP-binding</keyword>
<feature type="transmembrane region" description="Helical" evidence="10">
    <location>
        <begin position="359"/>
        <end position="381"/>
    </location>
</feature>
<feature type="domain" description="ABC transporter" evidence="11">
    <location>
        <begin position="413"/>
        <end position="636"/>
    </location>
</feature>
<sequence length="1315" mass="147427">MDITKENYNPNPRDKANPLSMLIFGYTLPIFRKGYSKTLDVDDLYNPLNSDRSELLGDKLERNWKKHLANAKKKNSTPSLFRVLVKTFWPEYLLIGLVLVVPDMLIRLLQPQLLGLLLDYFKPGTDKTKEDAFYYAGGIVLMNAMSAFFVNHHIMQSFHYGMKVRAACCALIYRKALKLSKSALSDTASGQVVNLLSNDVSRFDIVSIFIHHMWAAPLTATIVAYLTYSQAGFAGLIGIIPIMFIMPLQSYTGKLSSIYRRKTAYKTDERIRLMDEIISGIQVIKMYAWEIPFSKIIRHARRMEIKIITKLSYVRALFMTFNLFTTRVALFCALLAIVLTGEKITASKVFVFTAYYNVIAQSLTAMFVRGISEIAEVLVAIKRLQNFMLNEEFVEIKKAVNGEIKYNNNNEAICLKNATSKWNPDLSDCALNNINISVEKGKFLGVIGPVGSGKSSLLQTILGELQVSSGTIDVNGTLSYASQEAWVFAATIRQNILFGREYNKKKYEEVVKVCALETDFKQFPDGDLTLVGDRGASLSGGQKARVNLARAVYRDADIYLLDDPLSAVDTRVARHLYEKCINGYLASKTRILVTHQVYYLKNASHLVILNNGEIEAQGSVNEILKLGNEYAKLIKSEPPPEDKEKSEDKPNKGVEIQKINRQMSMRSRTSSIASTRSEISIVDVILQEENEEETETKDFGLKEQHEESSKGKIKGSLLFRYMLAGGNVFAVSCVIALFILAQGAASGVDWFVSYWTNIEEYRNSTISANVNLRELPTSTCLYIYGSLIISLLLIALVRSFSFYKLVMNSCTNLHHAMFDGVVYASMRFFDTNPSGRILNRFSKDIGSADELLPKCILDSSQILLIMAGSLILVAVVNPLFLIPVAIIGVIFMILRSIFLKSSKNIKRLEGITRSPVFTHLNATLQGLTTIRAYGAQTILKEEFDKHQDLHTSAWFMYIAVSSAFGFILDLFCTAFTTLVTLSFLTFGETLLGGQVGLAITQTTSLTGIVQWGMRQSAEVANMLMSVERMLEYTIIPPEKQPEKPIKPPKEWPQNGKINFKNMGLKYVETGPLVLKNLNISIQPKEKIGIVGRTGAGKSSLIAALFRLAKVEGEIEIDAIDTKNVILQELRSKIAIIPQDPVLFSGTLRYNLDPFEEFPDDLLYKALNDVELKDPMNIINRLENRVMDRGANYSVGQRQLICLARAIVRNNKILMLDEATANVDPQTDALIQKTIRQKFADCTVLTVAHRLNTIMDSDKVLVMDNGTMVEFNHPYILLQNSKSVFSKMVAETGKSTTEQLKQIAKVNYEQKFGVPE</sequence>
<feature type="transmembrane region" description="Helical" evidence="10">
    <location>
        <begin position="880"/>
        <end position="898"/>
    </location>
</feature>
<feature type="transmembrane region" description="Helical" evidence="10">
    <location>
        <begin position="316"/>
        <end position="339"/>
    </location>
</feature>
<evidence type="ECO:0000259" key="12">
    <source>
        <dbReference type="PROSITE" id="PS50929"/>
    </source>
</evidence>
<dbReference type="InterPro" id="IPR003593">
    <property type="entry name" value="AAA+_ATPase"/>
</dbReference>
<dbReference type="RefSeq" id="XP_018319473.1">
    <property type="nucleotide sequence ID" value="XM_018463971.2"/>
</dbReference>
<evidence type="ECO:0000256" key="2">
    <source>
        <dbReference type="ARBA" id="ARBA00009726"/>
    </source>
</evidence>
<accession>A0A1W4WH91</accession>
<dbReference type="InterPro" id="IPR017871">
    <property type="entry name" value="ABC_transporter-like_CS"/>
</dbReference>
<evidence type="ECO:0000313" key="14">
    <source>
        <dbReference type="RefSeq" id="XP_018319472.1"/>
    </source>
</evidence>